<protein>
    <submittedName>
        <fullName evidence="2">Uncharacterized protein</fullName>
    </submittedName>
</protein>
<keyword evidence="1" id="KW-0472">Membrane</keyword>
<proteinExistence type="predicted"/>
<comment type="caution">
    <text evidence="2">The sequence shown here is derived from an EMBL/GenBank/DDBJ whole genome shotgun (WGS) entry which is preliminary data.</text>
</comment>
<keyword evidence="1" id="KW-0812">Transmembrane</keyword>
<sequence>MRKRKIETDSKRVLKKDHIIRIDTTNGFLLQDALMSLLIVSIGILLLMAMSEALLKSSRVKANEEIDTSYFEQYSYYSYQ</sequence>
<keyword evidence="3" id="KW-1185">Reference proteome</keyword>
<dbReference type="Proteomes" id="UP000186341">
    <property type="component" value="Unassembled WGS sequence"/>
</dbReference>
<gene>
    <name evidence="2" type="ORF">BO222_02675</name>
</gene>
<organism evidence="2 3">
    <name type="scientific">Ileibacterium valens</name>
    <dbReference type="NCBI Taxonomy" id="1862668"/>
    <lineage>
        <taxon>Bacteria</taxon>
        <taxon>Bacillati</taxon>
        <taxon>Bacillota</taxon>
        <taxon>Erysipelotrichia</taxon>
        <taxon>Erysipelotrichales</taxon>
        <taxon>Erysipelotrichaceae</taxon>
        <taxon>Ileibacterium</taxon>
    </lineage>
</organism>
<dbReference type="AlphaFoldDB" id="A0A1U7NHZ4"/>
<name>A0A1U7NHZ4_9FIRM</name>
<evidence type="ECO:0000313" key="3">
    <source>
        <dbReference type="Proteomes" id="UP000186341"/>
    </source>
</evidence>
<accession>A0A1U7NHZ4</accession>
<reference evidence="2 3" key="1">
    <citation type="submission" date="2016-11" db="EMBL/GenBank/DDBJ databases">
        <title>Description of two novel members of the family Erysipelotrichaceae: Ileibacterium lipovorans gen. nov., sp. nov. and Dubosiella newyorkensis, gen. nov., sp. nov.</title>
        <authorList>
            <person name="Cox L.M."/>
            <person name="Sohn J."/>
            <person name="Tyrrell K.L."/>
            <person name="Citron D.M."/>
            <person name="Lawson P.A."/>
            <person name="Patel N.B."/>
            <person name="Iizumi T."/>
            <person name="Perez-Perez G.I."/>
            <person name="Goldstein E.J."/>
            <person name="Blaser M.J."/>
        </authorList>
    </citation>
    <scope>NUCLEOTIDE SEQUENCE [LARGE SCALE GENOMIC DNA]</scope>
    <source>
        <strain evidence="2 3">NYU-BL-A3</strain>
    </source>
</reference>
<feature type="transmembrane region" description="Helical" evidence="1">
    <location>
        <begin position="33"/>
        <end position="55"/>
    </location>
</feature>
<keyword evidence="1" id="KW-1133">Transmembrane helix</keyword>
<evidence type="ECO:0000313" key="2">
    <source>
        <dbReference type="EMBL" id="OLU41758.1"/>
    </source>
</evidence>
<evidence type="ECO:0000256" key="1">
    <source>
        <dbReference type="SAM" id="Phobius"/>
    </source>
</evidence>
<dbReference type="EMBL" id="MPJW01000076">
    <property type="protein sequence ID" value="OLU41758.1"/>
    <property type="molecule type" value="Genomic_DNA"/>
</dbReference>